<keyword evidence="4" id="KW-0418">Kinase</keyword>
<dbReference type="Gene3D" id="1.10.510.10">
    <property type="entry name" value="Transferase(Phosphotransferase) domain 1"/>
    <property type="match status" value="1"/>
</dbReference>
<dbReference type="Pfam" id="PF13672">
    <property type="entry name" value="PP2C_2"/>
    <property type="match status" value="1"/>
</dbReference>
<dbReference type="PROSITE" id="PS00108">
    <property type="entry name" value="PROTEIN_KINASE_ST"/>
    <property type="match status" value="1"/>
</dbReference>
<keyword evidence="1" id="KW-1133">Transmembrane helix</keyword>
<evidence type="ECO:0000313" key="5">
    <source>
        <dbReference type="Proteomes" id="UP000566813"/>
    </source>
</evidence>
<dbReference type="InterPro" id="IPR008271">
    <property type="entry name" value="Ser/Thr_kinase_AS"/>
</dbReference>
<sequence length="568" mass="61712">MGGSGGVKPEGRLLVAGGYASEAGVRPDNQDFAGFYSATELERIRHGMIAAVADGVGGAKGGRVAAELAVRALIDGFYCQPDTIGAAAAAHAVMGAFNRWLCAMGRSDAMEHAATTFTACVLKGRKGHVLHVGDSRAWHFRDGRLTQLTQDHTRSHPDQRHILYRALGIEERLRLDHHQIALAEHDRILLTSDGVHGTLSGRRLEKLMGARNSADADAAAIVEAALDAGSQDNATAVVLDIVTLPALGHDSLAGDIDRLPILPPPGEGESIDGFRLDSLLSDGRYTRLFRATDTVNGQAVVIKFPKPSLLSESGAKLAFTREILVGSRVASPFVGDVIAVPQERQSQLYGVQPFHEGQTLEQRLSSPISLEEGLSIAIRLTRAVAALHKLDIIHRDIKPDNVILTHDGGLKLIDLGVARLPRIDEFAQNEIPGTPSYLAPEMFTGNLGDEQTDLFALGVTFWRIFTKRYPYGEVEAFSRPRFRKAELPSIYRPELPAWLDSMLTRSVAIDPDERFGDAVELLRALEGGAAVARVNQRVVPLIERDPARFWQLVSLVLFIALVFALVTR</sequence>
<keyword evidence="1" id="KW-0812">Transmembrane</keyword>
<organism evidence="4 5">
    <name type="scientific">Novosphingobium flavum</name>
    <dbReference type="NCBI Taxonomy" id="1778672"/>
    <lineage>
        <taxon>Bacteria</taxon>
        <taxon>Pseudomonadati</taxon>
        <taxon>Pseudomonadota</taxon>
        <taxon>Alphaproteobacteria</taxon>
        <taxon>Sphingomonadales</taxon>
        <taxon>Sphingomonadaceae</taxon>
        <taxon>Novosphingobium</taxon>
    </lineage>
</organism>
<dbReference type="AlphaFoldDB" id="A0A7X1KLJ3"/>
<dbReference type="SUPFAM" id="SSF56112">
    <property type="entry name" value="Protein kinase-like (PK-like)"/>
    <property type="match status" value="1"/>
</dbReference>
<dbReference type="SMART" id="SM00332">
    <property type="entry name" value="PP2Cc"/>
    <property type="match status" value="1"/>
</dbReference>
<keyword evidence="5" id="KW-1185">Reference proteome</keyword>
<evidence type="ECO:0000313" key="4">
    <source>
        <dbReference type="EMBL" id="MBC2665368.1"/>
    </source>
</evidence>
<dbReference type="InterPro" id="IPR000719">
    <property type="entry name" value="Prot_kinase_dom"/>
</dbReference>
<dbReference type="SUPFAM" id="SSF81606">
    <property type="entry name" value="PP2C-like"/>
    <property type="match status" value="1"/>
</dbReference>
<dbReference type="PANTHER" id="PTHR44329">
    <property type="entry name" value="SERINE/THREONINE-PROTEIN KINASE TNNI3K-RELATED"/>
    <property type="match status" value="1"/>
</dbReference>
<feature type="transmembrane region" description="Helical" evidence="1">
    <location>
        <begin position="549"/>
        <end position="567"/>
    </location>
</feature>
<accession>A0A7X1KLJ3</accession>
<dbReference type="InterPro" id="IPR001932">
    <property type="entry name" value="PPM-type_phosphatase-like_dom"/>
</dbReference>
<dbReference type="PROSITE" id="PS51746">
    <property type="entry name" value="PPM_2"/>
    <property type="match status" value="1"/>
</dbReference>
<dbReference type="Proteomes" id="UP000566813">
    <property type="component" value="Unassembled WGS sequence"/>
</dbReference>
<dbReference type="GO" id="GO:0005524">
    <property type="term" value="F:ATP binding"/>
    <property type="evidence" value="ECO:0007669"/>
    <property type="project" value="InterPro"/>
</dbReference>
<name>A0A7X1KLJ3_9SPHN</name>
<evidence type="ECO:0000259" key="3">
    <source>
        <dbReference type="PROSITE" id="PS51746"/>
    </source>
</evidence>
<dbReference type="GO" id="GO:0004674">
    <property type="term" value="F:protein serine/threonine kinase activity"/>
    <property type="evidence" value="ECO:0007669"/>
    <property type="project" value="TreeGrafter"/>
</dbReference>
<dbReference type="EMBL" id="JACLAW010000005">
    <property type="protein sequence ID" value="MBC2665368.1"/>
    <property type="molecule type" value="Genomic_DNA"/>
</dbReference>
<dbReference type="Gene3D" id="3.60.40.10">
    <property type="entry name" value="PPM-type phosphatase domain"/>
    <property type="match status" value="1"/>
</dbReference>
<proteinExistence type="predicted"/>
<dbReference type="PROSITE" id="PS50011">
    <property type="entry name" value="PROTEIN_KINASE_DOM"/>
    <property type="match status" value="1"/>
</dbReference>
<reference evidence="4 5" key="1">
    <citation type="submission" date="2020-08" db="EMBL/GenBank/DDBJ databases">
        <title>The genome sequence of type strain Novosphingobium flavum NBRC 111647.</title>
        <authorList>
            <person name="Liu Y."/>
        </authorList>
    </citation>
    <scope>NUCLEOTIDE SEQUENCE [LARGE SCALE GENOMIC DNA]</scope>
    <source>
        <strain evidence="4 5">NBRC 111647</strain>
    </source>
</reference>
<dbReference type="Pfam" id="PF00069">
    <property type="entry name" value="Pkinase"/>
    <property type="match status" value="1"/>
</dbReference>
<evidence type="ECO:0000259" key="2">
    <source>
        <dbReference type="PROSITE" id="PS50011"/>
    </source>
</evidence>
<keyword evidence="4" id="KW-0808">Transferase</keyword>
<dbReference type="InterPro" id="IPR051681">
    <property type="entry name" value="Ser/Thr_Kinases-Pseudokinases"/>
</dbReference>
<dbReference type="Gene3D" id="3.30.200.20">
    <property type="entry name" value="Phosphorylase Kinase, domain 1"/>
    <property type="match status" value="1"/>
</dbReference>
<comment type="caution">
    <text evidence="4">The sequence shown here is derived from an EMBL/GenBank/DDBJ whole genome shotgun (WGS) entry which is preliminary data.</text>
</comment>
<dbReference type="CDD" id="cd00143">
    <property type="entry name" value="PP2Cc"/>
    <property type="match status" value="1"/>
</dbReference>
<feature type="domain" description="PPM-type phosphatase" evidence="3">
    <location>
        <begin position="16"/>
        <end position="241"/>
    </location>
</feature>
<feature type="domain" description="Protein kinase" evidence="2">
    <location>
        <begin position="274"/>
        <end position="526"/>
    </location>
</feature>
<protein>
    <submittedName>
        <fullName evidence="4">Bifunctional protein-serine/threonine kinase/phosphatase</fullName>
    </submittedName>
</protein>
<evidence type="ECO:0000256" key="1">
    <source>
        <dbReference type="SAM" id="Phobius"/>
    </source>
</evidence>
<dbReference type="PANTHER" id="PTHR44329:SF214">
    <property type="entry name" value="PROTEIN KINASE DOMAIN-CONTAINING PROTEIN"/>
    <property type="match status" value="1"/>
</dbReference>
<dbReference type="InterPro" id="IPR011009">
    <property type="entry name" value="Kinase-like_dom_sf"/>
</dbReference>
<gene>
    <name evidence="4" type="ORF">H7F51_07535</name>
</gene>
<dbReference type="CDD" id="cd14014">
    <property type="entry name" value="STKc_PknB_like"/>
    <property type="match status" value="1"/>
</dbReference>
<dbReference type="SMART" id="SM00331">
    <property type="entry name" value="PP2C_SIG"/>
    <property type="match status" value="1"/>
</dbReference>
<keyword evidence="1" id="KW-0472">Membrane</keyword>
<dbReference type="SMART" id="SM00220">
    <property type="entry name" value="S_TKc"/>
    <property type="match status" value="1"/>
</dbReference>
<dbReference type="InterPro" id="IPR036457">
    <property type="entry name" value="PPM-type-like_dom_sf"/>
</dbReference>